<dbReference type="GO" id="GO:0008270">
    <property type="term" value="F:zinc ion binding"/>
    <property type="evidence" value="ECO:0007669"/>
    <property type="project" value="TreeGrafter"/>
</dbReference>
<dbReference type="GO" id="GO:0016788">
    <property type="term" value="F:hydrolase activity, acting on ester bonds"/>
    <property type="evidence" value="ECO:0007669"/>
    <property type="project" value="TreeGrafter"/>
</dbReference>
<dbReference type="PANTHER" id="PTHR13204:SF1">
    <property type="entry name" value="ESTER HYDROLASE C11ORF54"/>
    <property type="match status" value="1"/>
</dbReference>
<evidence type="ECO:0000256" key="4">
    <source>
        <dbReference type="ARBA" id="ARBA00022801"/>
    </source>
</evidence>
<evidence type="ECO:0000256" key="6">
    <source>
        <dbReference type="ARBA" id="ARBA00023242"/>
    </source>
</evidence>
<accession>A0A9J6BQ61</accession>
<name>A0A9J6BQ61_POLVA</name>
<evidence type="ECO:0000313" key="8">
    <source>
        <dbReference type="EMBL" id="KAG5672001.1"/>
    </source>
</evidence>
<evidence type="ECO:0000256" key="2">
    <source>
        <dbReference type="ARBA" id="ARBA00011245"/>
    </source>
</evidence>
<dbReference type="Pfam" id="PF08925">
    <property type="entry name" value="DUF1907"/>
    <property type="match status" value="1"/>
</dbReference>
<dbReference type="InterPro" id="IPR015021">
    <property type="entry name" value="C11orf54_DUF1907"/>
</dbReference>
<protein>
    <recommendedName>
        <fullName evidence="7">DUF1907 domain-containing protein</fullName>
    </recommendedName>
</protein>
<keyword evidence="9" id="KW-1185">Reference proteome</keyword>
<comment type="caution">
    <text evidence="8">The sequence shown here is derived from an EMBL/GenBank/DDBJ whole genome shotgun (WGS) entry which is preliminary data.</text>
</comment>
<dbReference type="SUPFAM" id="SSF117856">
    <property type="entry name" value="AF0104/ALDC/Ptd012-like"/>
    <property type="match status" value="1"/>
</dbReference>
<reference evidence="8" key="1">
    <citation type="submission" date="2021-03" db="EMBL/GenBank/DDBJ databases">
        <title>Chromosome level genome of the anhydrobiotic midge Polypedilum vanderplanki.</title>
        <authorList>
            <person name="Yoshida Y."/>
            <person name="Kikawada T."/>
            <person name="Gusev O."/>
        </authorList>
    </citation>
    <scope>NUCLEOTIDE SEQUENCE</scope>
    <source>
        <strain evidence="8">NIAS01</strain>
        <tissue evidence="8">Whole body or cell culture</tissue>
    </source>
</reference>
<evidence type="ECO:0000259" key="7">
    <source>
        <dbReference type="SMART" id="SM01168"/>
    </source>
</evidence>
<feature type="domain" description="DUF1907" evidence="7">
    <location>
        <begin position="27"/>
        <end position="309"/>
    </location>
</feature>
<evidence type="ECO:0000256" key="5">
    <source>
        <dbReference type="ARBA" id="ARBA00022833"/>
    </source>
</evidence>
<keyword evidence="3" id="KW-0479">Metal-binding</keyword>
<gene>
    <name evidence="8" type="ORF">PVAND_002165</name>
</gene>
<keyword evidence="6" id="KW-0539">Nucleus</keyword>
<dbReference type="OrthoDB" id="5119241at2759"/>
<proteinExistence type="predicted"/>
<comment type="subcellular location">
    <subcellularLocation>
        <location evidence="1">Nucleus</location>
    </subcellularLocation>
</comment>
<keyword evidence="5" id="KW-0862">Zinc</keyword>
<evidence type="ECO:0000256" key="3">
    <source>
        <dbReference type="ARBA" id="ARBA00022723"/>
    </source>
</evidence>
<sequence length="321" mass="35556">MSALEASSLNYEVAQTFEPDLETLAKVFEKGLKANFADVKVEIVDCPDLTQAPFNLAASGLSGDQVVLEYGGPPYLLPLVNKSKVYDLVSLIRHIKGYETKKFFILGAGAGPFPLIDQNCEGIYNLHVSQNGQVTNGTHYAKTITGGDMELSIVPNSETRTALLGNLYLSEGNPGKIIKVICKKRIGDENFISAMQKQIAEEYKNQLVAVGGAFVMRQGKAKQHVMDQFSKTPLNTEEELNNWLKFYNMPAPLVALGTFVSNEADLDLRLQHFHSFSDHGHGGHYHYDTTPEIVEYEGYFNTGSRVVRIDKPIVTHKIGRD</sequence>
<evidence type="ECO:0000256" key="1">
    <source>
        <dbReference type="ARBA" id="ARBA00004123"/>
    </source>
</evidence>
<organism evidence="8 9">
    <name type="scientific">Polypedilum vanderplanki</name>
    <name type="common">Sleeping chironomid midge</name>
    <dbReference type="NCBI Taxonomy" id="319348"/>
    <lineage>
        <taxon>Eukaryota</taxon>
        <taxon>Metazoa</taxon>
        <taxon>Ecdysozoa</taxon>
        <taxon>Arthropoda</taxon>
        <taxon>Hexapoda</taxon>
        <taxon>Insecta</taxon>
        <taxon>Pterygota</taxon>
        <taxon>Neoptera</taxon>
        <taxon>Endopterygota</taxon>
        <taxon>Diptera</taxon>
        <taxon>Nematocera</taxon>
        <taxon>Chironomoidea</taxon>
        <taxon>Chironomidae</taxon>
        <taxon>Chironominae</taxon>
        <taxon>Polypedilum</taxon>
        <taxon>Polypedilum</taxon>
    </lineage>
</organism>
<dbReference type="PANTHER" id="PTHR13204">
    <property type="entry name" value="PTD012 PROTEIN"/>
    <property type="match status" value="1"/>
</dbReference>
<dbReference type="AlphaFoldDB" id="A0A9J6BQ61"/>
<evidence type="ECO:0000313" key="9">
    <source>
        <dbReference type="Proteomes" id="UP001107558"/>
    </source>
</evidence>
<dbReference type="GO" id="GO:0005634">
    <property type="term" value="C:nucleus"/>
    <property type="evidence" value="ECO:0007669"/>
    <property type="project" value="UniProtKB-SubCell"/>
</dbReference>
<dbReference type="CDD" id="cd17298">
    <property type="entry name" value="DUF1907"/>
    <property type="match status" value="1"/>
</dbReference>
<dbReference type="EMBL" id="JADBJN010000003">
    <property type="protein sequence ID" value="KAG5672001.1"/>
    <property type="molecule type" value="Genomic_DNA"/>
</dbReference>
<comment type="subunit">
    <text evidence="2">Monomer.</text>
</comment>
<dbReference type="SMART" id="SM01168">
    <property type="entry name" value="DUF1907"/>
    <property type="match status" value="1"/>
</dbReference>
<dbReference type="Proteomes" id="UP001107558">
    <property type="component" value="Chromosome 3"/>
</dbReference>
<keyword evidence="4" id="KW-0378">Hydrolase</keyword>